<organism evidence="1 2">
    <name type="scientific">Prochlorococcus marinus XMU1408</name>
    <dbReference type="NCBI Taxonomy" id="2213228"/>
    <lineage>
        <taxon>Bacteria</taxon>
        <taxon>Bacillati</taxon>
        <taxon>Cyanobacteriota</taxon>
        <taxon>Cyanophyceae</taxon>
        <taxon>Synechococcales</taxon>
        <taxon>Prochlorococcaceae</taxon>
        <taxon>Prochlorococcus</taxon>
    </lineage>
</organism>
<protein>
    <submittedName>
        <fullName evidence="1">Uncharacterized protein</fullName>
    </submittedName>
</protein>
<sequence>MREQDLQKTQVEYLLNTTSNITEKNIDKYKVANYYYFIAKLFNQIAEKRNINRNQLWQIVKNNILFKTFNKTTIRIYKYIFRGELIPSPEFVKNLLEKYDDLPTYLAIVYLDEEITPELNKSYELLLSI</sequence>
<dbReference type="AlphaFoldDB" id="A0A318R2C3"/>
<evidence type="ECO:0000313" key="2">
    <source>
        <dbReference type="Proteomes" id="UP000247807"/>
    </source>
</evidence>
<dbReference type="EMBL" id="QJUE01000002">
    <property type="protein sequence ID" value="PYE02985.1"/>
    <property type="molecule type" value="Genomic_DNA"/>
</dbReference>
<name>A0A318R2C3_PROMR</name>
<dbReference type="Proteomes" id="UP000247807">
    <property type="component" value="Unassembled WGS sequence"/>
</dbReference>
<proteinExistence type="predicted"/>
<reference evidence="1 2" key="1">
    <citation type="journal article" date="2018" name="Appl. Environ. Microbiol.">
        <title>Genome rearrangement shapes Prochlorococcus ecological adaptation.</title>
        <authorList>
            <person name="Yan W."/>
            <person name="Wei S."/>
            <person name="Wang Q."/>
            <person name="Xiao X."/>
            <person name="Zeng Q."/>
            <person name="Jiao N."/>
            <person name="Zhang R."/>
        </authorList>
    </citation>
    <scope>NUCLEOTIDE SEQUENCE [LARGE SCALE GENOMIC DNA]</scope>
    <source>
        <strain evidence="1 2">XMU1408</strain>
    </source>
</reference>
<dbReference type="RefSeq" id="WP_158466478.1">
    <property type="nucleotide sequence ID" value="NZ_QJUE01000002.1"/>
</dbReference>
<dbReference type="OrthoDB" id="9782855at2"/>
<evidence type="ECO:0000313" key="1">
    <source>
        <dbReference type="EMBL" id="PYE02985.1"/>
    </source>
</evidence>
<accession>A0A318R2C3</accession>
<gene>
    <name evidence="1" type="ORF">DNJ73_04350</name>
</gene>
<comment type="caution">
    <text evidence="1">The sequence shown here is derived from an EMBL/GenBank/DDBJ whole genome shotgun (WGS) entry which is preliminary data.</text>
</comment>